<evidence type="ECO:0000256" key="1">
    <source>
        <dbReference type="SAM" id="MobiDB-lite"/>
    </source>
</evidence>
<gene>
    <name evidence="4" type="ORF">EJ08DRAFT_702547</name>
</gene>
<sequence length="173" mass="18050">MASSTPRLLGIYILSTLFLTIIHALTTSSPTSTTNTFPTLSIRATPLNNSTYFPSKVETPSTSTLNDAPSIIYVTSTPHGGTVNQTVFRTVGAYGNSTSSSSSGSGVKSTPTRPAVLTNVGGTSASSSSTPGLQNEANARLAVNIMYCSVLMFALLVGEYGLVWEMLCGKKVL</sequence>
<feature type="transmembrane region" description="Helical" evidence="2">
    <location>
        <begin position="141"/>
        <end position="163"/>
    </location>
</feature>
<keyword evidence="3" id="KW-0732">Signal</keyword>
<dbReference type="AlphaFoldDB" id="A0A9P4NG85"/>
<dbReference type="Proteomes" id="UP000800235">
    <property type="component" value="Unassembled WGS sequence"/>
</dbReference>
<evidence type="ECO:0000256" key="2">
    <source>
        <dbReference type="SAM" id="Phobius"/>
    </source>
</evidence>
<dbReference type="EMBL" id="MU007111">
    <property type="protein sequence ID" value="KAF2420310.1"/>
    <property type="molecule type" value="Genomic_DNA"/>
</dbReference>
<keyword evidence="2" id="KW-0472">Membrane</keyword>
<evidence type="ECO:0000313" key="4">
    <source>
        <dbReference type="EMBL" id="KAF2420310.1"/>
    </source>
</evidence>
<feature type="chain" id="PRO_5040165317" evidence="3">
    <location>
        <begin position="25"/>
        <end position="173"/>
    </location>
</feature>
<proteinExistence type="predicted"/>
<keyword evidence="2" id="KW-0812">Transmembrane</keyword>
<reference evidence="4" key="1">
    <citation type="journal article" date="2020" name="Stud. Mycol.">
        <title>101 Dothideomycetes genomes: a test case for predicting lifestyles and emergence of pathogens.</title>
        <authorList>
            <person name="Haridas S."/>
            <person name="Albert R."/>
            <person name="Binder M."/>
            <person name="Bloem J."/>
            <person name="Labutti K."/>
            <person name="Salamov A."/>
            <person name="Andreopoulos B."/>
            <person name="Baker S."/>
            <person name="Barry K."/>
            <person name="Bills G."/>
            <person name="Bluhm B."/>
            <person name="Cannon C."/>
            <person name="Castanera R."/>
            <person name="Culley D."/>
            <person name="Daum C."/>
            <person name="Ezra D."/>
            <person name="Gonzalez J."/>
            <person name="Henrissat B."/>
            <person name="Kuo A."/>
            <person name="Liang C."/>
            <person name="Lipzen A."/>
            <person name="Lutzoni F."/>
            <person name="Magnuson J."/>
            <person name="Mondo S."/>
            <person name="Nolan M."/>
            <person name="Ohm R."/>
            <person name="Pangilinan J."/>
            <person name="Park H.-J."/>
            <person name="Ramirez L."/>
            <person name="Alfaro M."/>
            <person name="Sun H."/>
            <person name="Tritt A."/>
            <person name="Yoshinaga Y."/>
            <person name="Zwiers L.-H."/>
            <person name="Turgeon B."/>
            <person name="Goodwin S."/>
            <person name="Spatafora J."/>
            <person name="Crous P."/>
            <person name="Grigoriev I."/>
        </authorList>
    </citation>
    <scope>NUCLEOTIDE SEQUENCE</scope>
    <source>
        <strain evidence="4">CBS 130266</strain>
    </source>
</reference>
<evidence type="ECO:0000256" key="3">
    <source>
        <dbReference type="SAM" id="SignalP"/>
    </source>
</evidence>
<feature type="compositionally biased region" description="Low complexity" evidence="1">
    <location>
        <begin position="97"/>
        <end position="112"/>
    </location>
</feature>
<feature type="signal peptide" evidence="3">
    <location>
        <begin position="1"/>
        <end position="24"/>
    </location>
</feature>
<accession>A0A9P4NG85</accession>
<keyword evidence="2" id="KW-1133">Transmembrane helix</keyword>
<organism evidence="4 5">
    <name type="scientific">Tothia fuscella</name>
    <dbReference type="NCBI Taxonomy" id="1048955"/>
    <lineage>
        <taxon>Eukaryota</taxon>
        <taxon>Fungi</taxon>
        <taxon>Dikarya</taxon>
        <taxon>Ascomycota</taxon>
        <taxon>Pezizomycotina</taxon>
        <taxon>Dothideomycetes</taxon>
        <taxon>Pleosporomycetidae</taxon>
        <taxon>Venturiales</taxon>
        <taxon>Cylindrosympodiaceae</taxon>
        <taxon>Tothia</taxon>
    </lineage>
</organism>
<comment type="caution">
    <text evidence="4">The sequence shown here is derived from an EMBL/GenBank/DDBJ whole genome shotgun (WGS) entry which is preliminary data.</text>
</comment>
<feature type="region of interest" description="Disordered" evidence="1">
    <location>
        <begin position="97"/>
        <end position="133"/>
    </location>
</feature>
<protein>
    <submittedName>
        <fullName evidence="4">Uncharacterized protein</fullName>
    </submittedName>
</protein>
<evidence type="ECO:0000313" key="5">
    <source>
        <dbReference type="Proteomes" id="UP000800235"/>
    </source>
</evidence>
<keyword evidence="5" id="KW-1185">Reference proteome</keyword>
<name>A0A9P4NG85_9PEZI</name>